<dbReference type="Proteomes" id="UP000054516">
    <property type="component" value="Unassembled WGS sequence"/>
</dbReference>
<protein>
    <submittedName>
        <fullName evidence="3">Uncharacterized protein</fullName>
    </submittedName>
</protein>
<accession>A0A1S8A757</accession>
<gene>
    <name evidence="3" type="ORF">SAMD00023353_1401140</name>
</gene>
<evidence type="ECO:0000313" key="3">
    <source>
        <dbReference type="EMBL" id="GAW25849.1"/>
    </source>
</evidence>
<feature type="region of interest" description="Disordered" evidence="1">
    <location>
        <begin position="132"/>
        <end position="156"/>
    </location>
</feature>
<organism evidence="3">
    <name type="scientific">Rosellinia necatrix</name>
    <name type="common">White root-rot fungus</name>
    <dbReference type="NCBI Taxonomy" id="77044"/>
    <lineage>
        <taxon>Eukaryota</taxon>
        <taxon>Fungi</taxon>
        <taxon>Dikarya</taxon>
        <taxon>Ascomycota</taxon>
        <taxon>Pezizomycotina</taxon>
        <taxon>Sordariomycetes</taxon>
        <taxon>Xylariomycetidae</taxon>
        <taxon>Xylariales</taxon>
        <taxon>Xylariaceae</taxon>
        <taxon>Rosellinia</taxon>
    </lineage>
</organism>
<feature type="region of interest" description="Disordered" evidence="1">
    <location>
        <begin position="71"/>
        <end position="98"/>
    </location>
</feature>
<reference evidence="3" key="1">
    <citation type="submission" date="2016-03" db="EMBL/GenBank/DDBJ databases">
        <title>Draft genome sequence of Rosellinia necatrix.</title>
        <authorList>
            <person name="Kanematsu S."/>
        </authorList>
    </citation>
    <scope>NUCLEOTIDE SEQUENCE [LARGE SCALE GENOMIC DNA]</scope>
    <source>
        <strain evidence="3">W97</strain>
    </source>
</reference>
<feature type="transmembrane region" description="Helical" evidence="2">
    <location>
        <begin position="43"/>
        <end position="66"/>
    </location>
</feature>
<dbReference type="EMBL" id="DF977459">
    <property type="protein sequence ID" value="GAW25849.1"/>
    <property type="molecule type" value="Genomic_DNA"/>
</dbReference>
<feature type="compositionally biased region" description="Basic and acidic residues" evidence="1">
    <location>
        <begin position="132"/>
        <end position="147"/>
    </location>
</feature>
<dbReference type="STRING" id="77044.A0A1S8A757"/>
<keyword evidence="2" id="KW-0472">Membrane</keyword>
<sequence>MGGGRAGEYIQYTRVARHPATPSGTGDEAKSSQGGASGLATSIIAGIAVGAVAFVAFVVSVVFFFCRRRRTGRRGGRRESSQHADDTSRDSDAPSATSIPLVKAWVKPELEATATQRYELAAETNVYEVHGDDARRQRQIVDDRRPDGSPTCSITL</sequence>
<evidence type="ECO:0000313" key="4">
    <source>
        <dbReference type="Proteomes" id="UP000054516"/>
    </source>
</evidence>
<keyword evidence="4" id="KW-1185">Reference proteome</keyword>
<evidence type="ECO:0000256" key="1">
    <source>
        <dbReference type="SAM" id="MobiDB-lite"/>
    </source>
</evidence>
<dbReference type="AlphaFoldDB" id="A0A1S8A757"/>
<keyword evidence="2" id="KW-1133">Transmembrane helix</keyword>
<proteinExistence type="predicted"/>
<feature type="compositionally biased region" description="Basic and acidic residues" evidence="1">
    <location>
        <begin position="77"/>
        <end position="92"/>
    </location>
</feature>
<name>A0A1S8A757_ROSNE</name>
<evidence type="ECO:0000256" key="2">
    <source>
        <dbReference type="SAM" id="Phobius"/>
    </source>
</evidence>
<feature type="region of interest" description="Disordered" evidence="1">
    <location>
        <begin position="14"/>
        <end position="35"/>
    </location>
</feature>
<keyword evidence="2" id="KW-0812">Transmembrane</keyword>